<feature type="coiled-coil region" evidence="1">
    <location>
        <begin position="306"/>
        <end position="368"/>
    </location>
</feature>
<name>A0ABD3PD46_9STRA</name>
<protein>
    <submittedName>
        <fullName evidence="4">Uncharacterized protein</fullName>
    </submittedName>
</protein>
<dbReference type="AlphaFoldDB" id="A0ABD3PD46"/>
<feature type="compositionally biased region" description="Basic residues" evidence="2">
    <location>
        <begin position="944"/>
        <end position="957"/>
    </location>
</feature>
<evidence type="ECO:0000256" key="1">
    <source>
        <dbReference type="SAM" id="Coils"/>
    </source>
</evidence>
<feature type="region of interest" description="Disordered" evidence="2">
    <location>
        <begin position="51"/>
        <end position="95"/>
    </location>
</feature>
<feature type="coiled-coil region" evidence="1">
    <location>
        <begin position="438"/>
        <end position="668"/>
    </location>
</feature>
<dbReference type="Proteomes" id="UP001516023">
    <property type="component" value="Unassembled WGS sequence"/>
</dbReference>
<feature type="compositionally biased region" description="Pro residues" evidence="2">
    <location>
        <begin position="172"/>
        <end position="181"/>
    </location>
</feature>
<organism evidence="4 5">
    <name type="scientific">Cyclotella cryptica</name>
    <dbReference type="NCBI Taxonomy" id="29204"/>
    <lineage>
        <taxon>Eukaryota</taxon>
        <taxon>Sar</taxon>
        <taxon>Stramenopiles</taxon>
        <taxon>Ochrophyta</taxon>
        <taxon>Bacillariophyta</taxon>
        <taxon>Coscinodiscophyceae</taxon>
        <taxon>Thalassiosirophycidae</taxon>
        <taxon>Stephanodiscales</taxon>
        <taxon>Stephanodiscaceae</taxon>
        <taxon>Cyclotella</taxon>
    </lineage>
</organism>
<keyword evidence="3" id="KW-0732">Signal</keyword>
<evidence type="ECO:0000313" key="4">
    <source>
        <dbReference type="EMBL" id="KAL3785968.1"/>
    </source>
</evidence>
<feature type="compositionally biased region" description="Polar residues" evidence="2">
    <location>
        <begin position="51"/>
        <end position="81"/>
    </location>
</feature>
<dbReference type="EMBL" id="JABMIG020000205">
    <property type="protein sequence ID" value="KAL3785968.1"/>
    <property type="molecule type" value="Genomic_DNA"/>
</dbReference>
<keyword evidence="1" id="KW-0175">Coiled coil</keyword>
<feature type="compositionally biased region" description="Low complexity" evidence="2">
    <location>
        <begin position="202"/>
        <end position="229"/>
    </location>
</feature>
<evidence type="ECO:0000313" key="5">
    <source>
        <dbReference type="Proteomes" id="UP001516023"/>
    </source>
</evidence>
<sequence length="1048" mass="119117">MKSERLLFLARGIVALFFLLSIGSIHGVDASSLNNGASVRSHPIGNVASTMANSQIDGNSNSGQSFLPPNENASPNSNGSAIANPHESEVPSDFPITDESSALAAKYASANIVTGDILTSQTNRVQSRGASPSGSSTSSGGGWFGKILGKGSSPASDDGKNIYVAHRGSGGLPPPPPPPPLSKEVTNQQQQQQQQWKDGSIKQVPQHQKQQQQHLNPNYNPYTSTNNYPPYNPPPAYVDPATYQNLLYELDESTLREMTLTHQLHNLSSYVDSLTSESENLVLRIDVLTERLADTNADFNYVHNRNLELQQNCTQLAETVETLKEEIAGYEGKISSMEDEKSESEKILLDLRGELRRVTDELEQLACLVETERFEMEKSEFLRDFKRKQGLKRRKKKGFWAWLFGFESEEREDDTSGEEQERLRAAQELARSTLLHALQTERANVEELEAAVVTLQRNNSAIMDVVQSRNSLINELNDRVAVFEEDKMVLKAALRQLQKEIREEGPKLEKALEGERMVREELEQLTLKYQEEREEWKQRFEEGEAEWNQTKEELFLIGTYVDQLEDRLANFAIAKKEIEAREKRCQELEADAQKHIEEAESWKSQVEALTREQGETKPLLEDLVKERAETRVKVDGLLNEIKELNEQIEDWKRKVEEVEHHSEEIKSQSARQLFLTVEESKREWEAEAARRIEEQKQLWGVAKAKEWKETLEAEKAAWQSQSKHDVEQRLSQEKAIWEGILRDRQSSLEANLLHDWNAKLSNQRAELESRFQNELERIIDSERSNWQEQKEQEIHQRLMEERALCEASFLKKATDSSALENEVEKAASKVYHKLEKNGFSFGTSESSLEQMKDFFQVVDNVKNEKEARKSDDSDTSTLNTTETHDLLAPNVTMQNTTAARKVSLKGPSKSLSRTVPFRAVRKALSRATGMHGLITPSSVQLRQRSMRAHRRPPRKSQQKKDSQEDDPQSQQDDCTKELSLPQASTNTNVDDQLWDTEAEKTSEPPMDFSNGGEDLYQSENSVWNCDSEGTVELLSSLEPPPLPDLDDR</sequence>
<feature type="compositionally biased region" description="Low complexity" evidence="2">
    <location>
        <begin position="127"/>
        <end position="138"/>
    </location>
</feature>
<accession>A0ABD3PD46</accession>
<comment type="caution">
    <text evidence="4">The sequence shown here is derived from an EMBL/GenBank/DDBJ whole genome shotgun (WGS) entry which is preliminary data.</text>
</comment>
<evidence type="ECO:0000256" key="3">
    <source>
        <dbReference type="SAM" id="SignalP"/>
    </source>
</evidence>
<proteinExistence type="predicted"/>
<evidence type="ECO:0000256" key="2">
    <source>
        <dbReference type="SAM" id="MobiDB-lite"/>
    </source>
</evidence>
<keyword evidence="5" id="KW-1185">Reference proteome</keyword>
<gene>
    <name evidence="4" type="ORF">HJC23_005677</name>
</gene>
<feature type="region of interest" description="Disordered" evidence="2">
    <location>
        <begin position="123"/>
        <end position="237"/>
    </location>
</feature>
<reference evidence="4 5" key="1">
    <citation type="journal article" date="2020" name="G3 (Bethesda)">
        <title>Improved Reference Genome for Cyclotella cryptica CCMP332, a Model for Cell Wall Morphogenesis, Salinity Adaptation, and Lipid Production in Diatoms (Bacillariophyta).</title>
        <authorList>
            <person name="Roberts W.R."/>
            <person name="Downey K.M."/>
            <person name="Ruck E.C."/>
            <person name="Traller J.C."/>
            <person name="Alverson A.J."/>
        </authorList>
    </citation>
    <scope>NUCLEOTIDE SEQUENCE [LARGE SCALE GENOMIC DNA]</scope>
    <source>
        <strain evidence="4 5">CCMP332</strain>
    </source>
</reference>
<feature type="signal peptide" evidence="3">
    <location>
        <begin position="1"/>
        <end position="30"/>
    </location>
</feature>
<feature type="region of interest" description="Disordered" evidence="2">
    <location>
        <begin position="928"/>
        <end position="1022"/>
    </location>
</feature>
<feature type="compositionally biased region" description="Polar residues" evidence="2">
    <location>
        <begin position="981"/>
        <end position="990"/>
    </location>
</feature>
<feature type="chain" id="PRO_5044743127" evidence="3">
    <location>
        <begin position="31"/>
        <end position="1048"/>
    </location>
</feature>
<feature type="region of interest" description="Disordered" evidence="2">
    <location>
        <begin position="864"/>
        <end position="891"/>
    </location>
</feature>